<proteinExistence type="predicted"/>
<dbReference type="GO" id="GO:0016810">
    <property type="term" value="F:hydrolase activity, acting on carbon-nitrogen (but not peptide) bonds"/>
    <property type="evidence" value="ECO:0007669"/>
    <property type="project" value="InterPro"/>
</dbReference>
<dbReference type="PANTHER" id="PTHR22642">
    <property type="entry name" value="IMIDAZOLONEPROPIONASE"/>
    <property type="match status" value="1"/>
</dbReference>
<organism evidence="1">
    <name type="scientific">marine sediment metagenome</name>
    <dbReference type="NCBI Taxonomy" id="412755"/>
    <lineage>
        <taxon>unclassified sequences</taxon>
        <taxon>metagenomes</taxon>
        <taxon>ecological metagenomes</taxon>
    </lineage>
</organism>
<dbReference type="AlphaFoldDB" id="X1MTA9"/>
<evidence type="ECO:0000313" key="1">
    <source>
        <dbReference type="EMBL" id="GAI21261.1"/>
    </source>
</evidence>
<protein>
    <recommendedName>
        <fullName evidence="2">Amidohydrolase 3 domain-containing protein</fullName>
    </recommendedName>
</protein>
<dbReference type="Gene3D" id="2.30.40.10">
    <property type="entry name" value="Urease, subunit C, domain 1"/>
    <property type="match status" value="1"/>
</dbReference>
<evidence type="ECO:0008006" key="2">
    <source>
        <dbReference type="Google" id="ProtNLM"/>
    </source>
</evidence>
<comment type="caution">
    <text evidence="1">The sequence shown here is derived from an EMBL/GenBank/DDBJ whole genome shotgun (WGS) entry which is preliminary data.</text>
</comment>
<reference evidence="1" key="1">
    <citation type="journal article" date="2014" name="Front. Microbiol.">
        <title>High frequency of phylogenetically diverse reductive dehalogenase-homologous genes in deep subseafloor sedimentary metagenomes.</title>
        <authorList>
            <person name="Kawai M."/>
            <person name="Futagami T."/>
            <person name="Toyoda A."/>
            <person name="Takaki Y."/>
            <person name="Nishi S."/>
            <person name="Hori S."/>
            <person name="Arai W."/>
            <person name="Tsubouchi T."/>
            <person name="Morono Y."/>
            <person name="Uchiyama I."/>
            <person name="Ito T."/>
            <person name="Fujiyama A."/>
            <person name="Inagaki F."/>
            <person name="Takami H."/>
        </authorList>
    </citation>
    <scope>NUCLEOTIDE SEQUENCE</scope>
    <source>
        <strain evidence="1">Expedition CK06-06</strain>
    </source>
</reference>
<gene>
    <name evidence="1" type="ORF">S06H3_37151</name>
</gene>
<dbReference type="InterPro" id="IPR011059">
    <property type="entry name" value="Metal-dep_hydrolase_composite"/>
</dbReference>
<name>X1MTA9_9ZZZZ</name>
<accession>X1MTA9</accession>
<feature type="non-terminal residue" evidence="1">
    <location>
        <position position="71"/>
    </location>
</feature>
<dbReference type="SUPFAM" id="SSF51338">
    <property type="entry name" value="Composite domain of metallo-dependent hydrolases"/>
    <property type="match status" value="1"/>
</dbReference>
<sequence>MEEAMMYADRVLLGGSVITIDWKKPRAEAIAIKDGKCLLVGSNEEVREMVGKGTEVRDLGGMTVVPGFNDA</sequence>
<dbReference type="PANTHER" id="PTHR22642:SF2">
    <property type="entry name" value="PROTEIN LONG AFTER FAR-RED 3"/>
    <property type="match status" value="1"/>
</dbReference>
<dbReference type="EMBL" id="BARV01022547">
    <property type="protein sequence ID" value="GAI21261.1"/>
    <property type="molecule type" value="Genomic_DNA"/>
</dbReference>